<keyword evidence="3" id="KW-1185">Reference proteome</keyword>
<dbReference type="Proteomes" id="UP001326199">
    <property type="component" value="Unassembled WGS sequence"/>
</dbReference>
<dbReference type="EMBL" id="JAFFHB010000004">
    <property type="protein sequence ID" value="KAK4666458.1"/>
    <property type="molecule type" value="Genomic_DNA"/>
</dbReference>
<organism evidence="2 3">
    <name type="scientific">Podospora pseudopauciseta</name>
    <dbReference type="NCBI Taxonomy" id="2093780"/>
    <lineage>
        <taxon>Eukaryota</taxon>
        <taxon>Fungi</taxon>
        <taxon>Dikarya</taxon>
        <taxon>Ascomycota</taxon>
        <taxon>Pezizomycotina</taxon>
        <taxon>Sordariomycetes</taxon>
        <taxon>Sordariomycetidae</taxon>
        <taxon>Sordariales</taxon>
        <taxon>Podosporaceae</taxon>
        <taxon>Podospora</taxon>
    </lineage>
</organism>
<sequence length="259" mass="29040">MVISSHLHTFNLHLCSAATSPFAFVQGRGERGHHSYTYRVPVSTTEPPSQRPLHDPHLDKDHGILHSTVESLAIPVYHPRARETYRLSSVVVTCFFCPAKRTRNPAPGRADCSLRVSSRAGLPDSIPRDHLIQPSPKMQAAGWKRKGSCHQIFTRGYPCDGIRVRADRAFILQFSVGHSLNGLVSEKEVLLFYLKEVISQRRHPNGAVSIQKSPEDGRPRVCFSVPSDLPSFQGFLVDIDNPDLETRPTRSRPQRTHLT</sequence>
<protein>
    <submittedName>
        <fullName evidence="2">Uncharacterized protein</fullName>
    </submittedName>
</protein>
<gene>
    <name evidence="2" type="ORF">QC763_0047140</name>
</gene>
<feature type="region of interest" description="Disordered" evidence="1">
    <location>
        <begin position="240"/>
        <end position="259"/>
    </location>
</feature>
<feature type="compositionally biased region" description="Basic residues" evidence="1">
    <location>
        <begin position="249"/>
        <end position="259"/>
    </location>
</feature>
<dbReference type="RefSeq" id="XP_062766424.1">
    <property type="nucleotide sequence ID" value="XM_062905705.1"/>
</dbReference>
<proteinExistence type="predicted"/>
<name>A0ABR0HF11_9PEZI</name>
<accession>A0ABR0HF11</accession>
<evidence type="ECO:0000313" key="2">
    <source>
        <dbReference type="EMBL" id="KAK4666458.1"/>
    </source>
</evidence>
<reference evidence="2 3" key="1">
    <citation type="journal article" date="2023" name="bioRxiv">
        <title>High-quality genome assemblies of four members of thePodospora anserinaspecies complex.</title>
        <authorList>
            <person name="Ament-Velasquez S.L."/>
            <person name="Vogan A.A."/>
            <person name="Wallerman O."/>
            <person name="Hartmann F."/>
            <person name="Gautier V."/>
            <person name="Silar P."/>
            <person name="Giraud T."/>
            <person name="Johannesson H."/>
        </authorList>
    </citation>
    <scope>NUCLEOTIDE SEQUENCE [LARGE SCALE GENOMIC DNA]</scope>
    <source>
        <strain evidence="2 3">CBS 411.78</strain>
    </source>
</reference>
<evidence type="ECO:0000256" key="1">
    <source>
        <dbReference type="SAM" id="MobiDB-lite"/>
    </source>
</evidence>
<dbReference type="GeneID" id="87925731"/>
<evidence type="ECO:0000313" key="3">
    <source>
        <dbReference type="Proteomes" id="UP001326199"/>
    </source>
</evidence>
<comment type="caution">
    <text evidence="2">The sequence shown here is derived from an EMBL/GenBank/DDBJ whole genome shotgun (WGS) entry which is preliminary data.</text>
</comment>